<comment type="subcellular location">
    <subcellularLocation>
        <location evidence="1">Endomembrane system</location>
    </subcellularLocation>
</comment>
<gene>
    <name evidence="8" type="primary">LOC102741128</name>
</gene>
<name>A0A7F8PXV2_LEPWE</name>
<evidence type="ECO:0000256" key="3">
    <source>
        <dbReference type="ARBA" id="ARBA00022737"/>
    </source>
</evidence>
<dbReference type="KEGG" id="lww:102741128"/>
<dbReference type="PANTHER" id="PTHR14514">
    <property type="entry name" value="PKA ANCHORING PROTEIN"/>
    <property type="match status" value="1"/>
</dbReference>
<evidence type="ECO:0000313" key="7">
    <source>
        <dbReference type="Proteomes" id="UP000245341"/>
    </source>
</evidence>
<dbReference type="Pfam" id="PF25034">
    <property type="entry name" value="Spectrin_SYNE1"/>
    <property type="match status" value="1"/>
</dbReference>
<evidence type="ECO:0000256" key="2">
    <source>
        <dbReference type="ARBA" id="ARBA00022553"/>
    </source>
</evidence>
<dbReference type="InterPro" id="IPR018159">
    <property type="entry name" value="Spectrin/alpha-actinin"/>
</dbReference>
<feature type="coiled-coil region" evidence="5">
    <location>
        <begin position="159"/>
        <end position="218"/>
    </location>
</feature>
<dbReference type="SUPFAM" id="SSF46966">
    <property type="entry name" value="Spectrin repeat"/>
    <property type="match status" value="3"/>
</dbReference>
<dbReference type="InterPro" id="IPR057057">
    <property type="entry name" value="Spectrin_SYNE1"/>
</dbReference>
<dbReference type="RefSeq" id="XP_030873872.1">
    <property type="nucleotide sequence ID" value="XM_031018012.1"/>
</dbReference>
<organism evidence="7 8">
    <name type="scientific">Leptonychotes weddellii</name>
    <name type="common">Weddell seal</name>
    <name type="synonym">Otaria weddellii</name>
    <dbReference type="NCBI Taxonomy" id="9713"/>
    <lineage>
        <taxon>Eukaryota</taxon>
        <taxon>Metazoa</taxon>
        <taxon>Chordata</taxon>
        <taxon>Craniata</taxon>
        <taxon>Vertebrata</taxon>
        <taxon>Euteleostomi</taxon>
        <taxon>Mammalia</taxon>
        <taxon>Eutheria</taxon>
        <taxon>Laurasiatheria</taxon>
        <taxon>Carnivora</taxon>
        <taxon>Caniformia</taxon>
        <taxon>Pinnipedia</taxon>
        <taxon>Phocidae</taxon>
        <taxon>Monachinae</taxon>
        <taxon>Lobodontini</taxon>
        <taxon>Leptonychotes</taxon>
    </lineage>
</organism>
<proteinExistence type="predicted"/>
<reference evidence="8" key="1">
    <citation type="submission" date="2025-08" db="UniProtKB">
        <authorList>
            <consortium name="RefSeq"/>
        </authorList>
    </citation>
    <scope>IDENTIFICATION</scope>
    <source>
        <tissue evidence="8">Liver</tissue>
    </source>
</reference>
<dbReference type="Proteomes" id="UP000245341">
    <property type="component" value="Unplaced"/>
</dbReference>
<dbReference type="AlphaFoldDB" id="A0A7F8PXV2"/>
<dbReference type="SMART" id="SM00150">
    <property type="entry name" value="SPEC"/>
    <property type="match status" value="3"/>
</dbReference>
<evidence type="ECO:0000259" key="6">
    <source>
        <dbReference type="Pfam" id="PF25034"/>
    </source>
</evidence>
<evidence type="ECO:0000256" key="4">
    <source>
        <dbReference type="ARBA" id="ARBA00023136"/>
    </source>
</evidence>
<evidence type="ECO:0000256" key="1">
    <source>
        <dbReference type="ARBA" id="ARBA00004308"/>
    </source>
</evidence>
<keyword evidence="7" id="KW-1185">Reference proteome</keyword>
<dbReference type="Gene3D" id="1.20.58.60">
    <property type="match status" value="2"/>
</dbReference>
<keyword evidence="2" id="KW-0597">Phosphoprotein</keyword>
<protein>
    <submittedName>
        <fullName evidence="8">Nesprin-2-like</fullName>
    </submittedName>
</protein>
<evidence type="ECO:0000256" key="5">
    <source>
        <dbReference type="SAM" id="Coils"/>
    </source>
</evidence>
<keyword evidence="3" id="KW-0677">Repeat</keyword>
<dbReference type="FunFam" id="1.20.58.60:FF:000180">
    <property type="entry name" value="Spectrin repeat containing nuclear envelope protein 2"/>
    <property type="match status" value="1"/>
</dbReference>
<dbReference type="OrthoDB" id="18740at2759"/>
<feature type="domain" description="Nesprin-1 spectrin repeats region" evidence="6">
    <location>
        <begin position="194"/>
        <end position="355"/>
    </location>
</feature>
<dbReference type="GeneID" id="102741128"/>
<keyword evidence="5" id="KW-0175">Coiled coil</keyword>
<accession>A0A7F8PXV2</accession>
<dbReference type="PANTHER" id="PTHR14514:SF4">
    <property type="entry name" value="NESPRIN-2"/>
    <property type="match status" value="1"/>
</dbReference>
<keyword evidence="4" id="KW-0472">Membrane</keyword>
<sequence length="360" mass="42846">MLMSGFSNHLFFPRPEFISKFTKLKDQWQSATQRLRQRKSDIDGLVGHWRFFTTSAEDLLRFLTDASLLLSAVKSQDCYSLHQTRRLIRELKSKEIHFQRRQTTFELTLEAGEKLLNTANLETKELIDKKISQLRDNWKDTELHVGELIKQLQNNVETWDQCEKKIKELKSRLQVLKAQSRDPLPELHEDLHREKELIKELEKSLGNWTQNLKELHTMKTDLTQHILVEDVMVLEEQTEHLHRQWEDLCLRVAIRKQEIEDRLNSWIVFNEKNKELCAWLVQMENKVLQTADISIEEMIEKLQKDCIEEINLFSENKLQLREMGDQLMEASNETRAAEIEDKLHRVSDHWQHLFDVIGSR</sequence>
<evidence type="ECO:0000313" key="8">
    <source>
        <dbReference type="RefSeq" id="XP_030873872.1"/>
    </source>
</evidence>